<dbReference type="EMBL" id="JABSXK010000001">
    <property type="protein sequence ID" value="NRV07462.1"/>
    <property type="molecule type" value="Genomic_DNA"/>
</dbReference>
<evidence type="ECO:0000313" key="2">
    <source>
        <dbReference type="Proteomes" id="UP000821656"/>
    </source>
</evidence>
<dbReference type="RefSeq" id="WP_173695948.1">
    <property type="nucleotide sequence ID" value="NZ_CP016090.1"/>
</dbReference>
<organism evidence="1 2">
    <name type="scientific">Clostridium beijerinckii</name>
    <name type="common">Clostridium MP</name>
    <dbReference type="NCBI Taxonomy" id="1520"/>
    <lineage>
        <taxon>Bacteria</taxon>
        <taxon>Bacillati</taxon>
        <taxon>Bacillota</taxon>
        <taxon>Clostridia</taxon>
        <taxon>Eubacteriales</taxon>
        <taxon>Clostridiaceae</taxon>
        <taxon>Clostridium</taxon>
    </lineage>
</organism>
<accession>A0A9Q5CNJ4</accession>
<name>A0A9Q5CNJ4_CLOBE</name>
<comment type="caution">
    <text evidence="1">The sequence shown here is derived from an EMBL/GenBank/DDBJ whole genome shotgun (WGS) entry which is preliminary data.</text>
</comment>
<evidence type="ECO:0000313" key="1">
    <source>
        <dbReference type="EMBL" id="NRV07462.1"/>
    </source>
</evidence>
<reference evidence="1" key="1">
    <citation type="submission" date="2020-05" db="EMBL/GenBank/DDBJ databases">
        <title>Genomic insights into acetone-butanol-ethanol (ABE) fermentation by sequencing solventogenic clostridia strains.</title>
        <authorList>
            <person name="Brown S."/>
        </authorList>
    </citation>
    <scope>NUCLEOTIDE SEQUENCE</scope>
    <source>
        <strain evidence="1">DJ126</strain>
    </source>
</reference>
<dbReference type="Pfam" id="PF11950">
    <property type="entry name" value="DUF3467"/>
    <property type="match status" value="1"/>
</dbReference>
<sequence>MDNETNKNIKNFYYCNLASIETSNYDFRFNFGRIKESGATAIDAKKVEEYMDVEIVMSPQHAKALLQNLSQNLAMYEDTFGTINVIPKSGVQIK</sequence>
<dbReference type="AlphaFoldDB" id="A0A9Q5CNJ4"/>
<protein>
    <recommendedName>
        <fullName evidence="3">DUF3467 domain-containing protein</fullName>
    </recommendedName>
</protein>
<gene>
    <name evidence="1" type="ORF">DFH45_000425</name>
</gene>
<dbReference type="InterPro" id="IPR021857">
    <property type="entry name" value="DUF3467"/>
</dbReference>
<evidence type="ECO:0008006" key="3">
    <source>
        <dbReference type="Google" id="ProtNLM"/>
    </source>
</evidence>
<dbReference type="Proteomes" id="UP000821656">
    <property type="component" value="Unassembled WGS sequence"/>
</dbReference>
<proteinExistence type="predicted"/>